<keyword evidence="3" id="KW-1185">Reference proteome</keyword>
<dbReference type="RefSeq" id="WP_240610591.1">
    <property type="nucleotide sequence ID" value="NZ_MQWA01000001.1"/>
</dbReference>
<proteinExistence type="predicted"/>
<dbReference type="Pfam" id="PF07589">
    <property type="entry name" value="PEP-CTERM"/>
    <property type="match status" value="1"/>
</dbReference>
<evidence type="ECO:0000313" key="3">
    <source>
        <dbReference type="Proteomes" id="UP000239907"/>
    </source>
</evidence>
<reference evidence="2 3" key="1">
    <citation type="submission" date="2016-12" db="EMBL/GenBank/DDBJ databases">
        <title>Study of bacterial adaptation to deep sea.</title>
        <authorList>
            <person name="Song J."/>
            <person name="Yoshizawa S."/>
            <person name="Kogure K."/>
        </authorList>
    </citation>
    <scope>NUCLEOTIDE SEQUENCE [LARGE SCALE GENOMIC DNA]</scope>
    <source>
        <strain evidence="2 3">SAORIC-165</strain>
    </source>
</reference>
<sequence>VNSFTGWTNSNSNLGWGPDDLTYQGKFGDDDNTTIHNLTISQLSAGQTYELIFYFSDAFPNETMTAEGAGPDTFGESKITTGGETYVEGAAAGIFSYFNNVTADGSGNIEVLASGSGRETITGFQLRAVAVPEPSTTALLGLGGLALILRRRK</sequence>
<accession>A0A2S7U271</accession>
<feature type="domain" description="Ice-binding protein C-terminal" evidence="1">
    <location>
        <begin position="130"/>
        <end position="152"/>
    </location>
</feature>
<evidence type="ECO:0000259" key="1">
    <source>
        <dbReference type="Pfam" id="PF07589"/>
    </source>
</evidence>
<dbReference type="NCBIfam" id="TIGR02595">
    <property type="entry name" value="PEP_CTERM"/>
    <property type="match status" value="1"/>
</dbReference>
<organism evidence="2 3">
    <name type="scientific">Rubritalea profundi</name>
    <dbReference type="NCBI Taxonomy" id="1658618"/>
    <lineage>
        <taxon>Bacteria</taxon>
        <taxon>Pseudomonadati</taxon>
        <taxon>Verrucomicrobiota</taxon>
        <taxon>Verrucomicrobiia</taxon>
        <taxon>Verrucomicrobiales</taxon>
        <taxon>Rubritaleaceae</taxon>
        <taxon>Rubritalea</taxon>
    </lineage>
</organism>
<evidence type="ECO:0000313" key="2">
    <source>
        <dbReference type="EMBL" id="PQJ28541.1"/>
    </source>
</evidence>
<dbReference type="AlphaFoldDB" id="A0A2S7U271"/>
<dbReference type="EMBL" id="MQWA01000001">
    <property type="protein sequence ID" value="PQJ28541.1"/>
    <property type="molecule type" value="Genomic_DNA"/>
</dbReference>
<gene>
    <name evidence="2" type="ORF">BSZ32_08480</name>
</gene>
<dbReference type="InterPro" id="IPR013424">
    <property type="entry name" value="Ice-binding_C"/>
</dbReference>
<name>A0A2S7U271_9BACT</name>
<protein>
    <recommendedName>
        <fullName evidence="1">Ice-binding protein C-terminal domain-containing protein</fullName>
    </recommendedName>
</protein>
<feature type="non-terminal residue" evidence="2">
    <location>
        <position position="1"/>
    </location>
</feature>
<dbReference type="Proteomes" id="UP000239907">
    <property type="component" value="Unassembled WGS sequence"/>
</dbReference>
<comment type="caution">
    <text evidence="2">The sequence shown here is derived from an EMBL/GenBank/DDBJ whole genome shotgun (WGS) entry which is preliminary data.</text>
</comment>